<protein>
    <recommendedName>
        <fullName evidence="3">Tyrosinase copper-binding domain-containing protein</fullName>
    </recommendedName>
</protein>
<sequence>MLRWFIFYFESALRAFDPSVTLPYWDAAFDASNPTNSIIFTSSRTGQATGGSSIRNSKFRNWWSDVPVSHYITRWLDSSVALENTQSVYNQMQNSDPCSFMTAFQTTHGYVHLFVGGSSGPEAAGRPYGDMTLLSQSPNDPIFFIFQYVFRH</sequence>
<organism evidence="4">
    <name type="scientific">Compsopogon caeruleus</name>
    <dbReference type="NCBI Taxonomy" id="31354"/>
    <lineage>
        <taxon>Eukaryota</taxon>
        <taxon>Rhodophyta</taxon>
        <taxon>Compsopogonophyceae</taxon>
        <taxon>Compsopogonales</taxon>
        <taxon>Compsopogonaceae</taxon>
        <taxon>Compsopogon</taxon>
    </lineage>
</organism>
<dbReference type="PANTHER" id="PTHR11474">
    <property type="entry name" value="TYROSINASE FAMILY MEMBER"/>
    <property type="match status" value="1"/>
</dbReference>
<evidence type="ECO:0000259" key="3">
    <source>
        <dbReference type="Pfam" id="PF00264"/>
    </source>
</evidence>
<keyword evidence="1" id="KW-0479">Metal-binding</keyword>
<evidence type="ECO:0000256" key="1">
    <source>
        <dbReference type="ARBA" id="ARBA00022723"/>
    </source>
</evidence>
<dbReference type="GO" id="GO:0016491">
    <property type="term" value="F:oxidoreductase activity"/>
    <property type="evidence" value="ECO:0007669"/>
    <property type="project" value="InterPro"/>
</dbReference>
<dbReference type="PANTHER" id="PTHR11474:SF126">
    <property type="entry name" value="TYROSINASE-LIKE PROTEIN TYR-1-RELATED"/>
    <property type="match status" value="1"/>
</dbReference>
<name>A0A7S1XGZ2_9RHOD</name>
<dbReference type="SUPFAM" id="SSF48056">
    <property type="entry name" value="Di-copper centre-containing domain"/>
    <property type="match status" value="1"/>
</dbReference>
<keyword evidence="2" id="KW-0186">Copper</keyword>
<proteinExistence type="predicted"/>
<dbReference type="InterPro" id="IPR050316">
    <property type="entry name" value="Tyrosinase/Hemocyanin"/>
</dbReference>
<gene>
    <name evidence="4" type="ORF">CCAE0312_LOCUS8704</name>
</gene>
<evidence type="ECO:0000256" key="2">
    <source>
        <dbReference type="ARBA" id="ARBA00023008"/>
    </source>
</evidence>
<dbReference type="InterPro" id="IPR002227">
    <property type="entry name" value="Tyrosinase_Cu-bd"/>
</dbReference>
<evidence type="ECO:0000313" key="4">
    <source>
        <dbReference type="EMBL" id="CAD9236608.1"/>
    </source>
</evidence>
<dbReference type="GO" id="GO:0046872">
    <property type="term" value="F:metal ion binding"/>
    <property type="evidence" value="ECO:0007669"/>
    <property type="project" value="UniProtKB-KW"/>
</dbReference>
<accession>A0A7S1XGZ2</accession>
<feature type="domain" description="Tyrosinase copper-binding" evidence="3">
    <location>
        <begin position="82"/>
        <end position="145"/>
    </location>
</feature>
<dbReference type="EMBL" id="HBGH01015607">
    <property type="protein sequence ID" value="CAD9236608.1"/>
    <property type="molecule type" value="Transcribed_RNA"/>
</dbReference>
<dbReference type="InterPro" id="IPR008922">
    <property type="entry name" value="Di-copper_centre_dom_sf"/>
</dbReference>
<dbReference type="AlphaFoldDB" id="A0A7S1XGZ2"/>
<dbReference type="Gene3D" id="1.10.1280.10">
    <property type="entry name" value="Di-copper center containing domain from catechol oxidase"/>
    <property type="match status" value="1"/>
</dbReference>
<reference evidence="4" key="1">
    <citation type="submission" date="2021-01" db="EMBL/GenBank/DDBJ databases">
        <authorList>
            <person name="Corre E."/>
            <person name="Pelletier E."/>
            <person name="Niang G."/>
            <person name="Scheremetjew M."/>
            <person name="Finn R."/>
            <person name="Kale V."/>
            <person name="Holt S."/>
            <person name="Cochrane G."/>
            <person name="Meng A."/>
            <person name="Brown T."/>
            <person name="Cohen L."/>
        </authorList>
    </citation>
    <scope>NUCLEOTIDE SEQUENCE</scope>
    <source>
        <strain evidence="4">SAG 36.94</strain>
    </source>
</reference>
<dbReference type="Pfam" id="PF00264">
    <property type="entry name" value="Tyrosinase"/>
    <property type="match status" value="2"/>
</dbReference>
<feature type="domain" description="Tyrosinase copper-binding" evidence="3">
    <location>
        <begin position="3"/>
        <end position="62"/>
    </location>
</feature>